<protein>
    <submittedName>
        <fullName evidence="7">Uncharacterized protein</fullName>
    </submittedName>
</protein>
<proteinExistence type="inferred from homology"/>
<sequence length="89" mass="9477">MGCLPEGLIDWEAIYARVQPHATFAAGILFGVAWWVWADALLYSIVIGHSSFSPLTLIPGLVATVAVGLMNCVSREDVGQDAMDEAATV</sequence>
<evidence type="ECO:0000256" key="2">
    <source>
        <dbReference type="ARBA" id="ARBA00005335"/>
    </source>
</evidence>
<evidence type="ECO:0000256" key="3">
    <source>
        <dbReference type="ARBA" id="ARBA00022692"/>
    </source>
</evidence>
<keyword evidence="4 6" id="KW-1133">Transmembrane helix</keyword>
<comment type="caution">
    <text evidence="7">The sequence shown here is derived from an EMBL/GenBank/DDBJ whole genome shotgun (WGS) entry which is preliminary data.</text>
</comment>
<dbReference type="Proteomes" id="UP000236333">
    <property type="component" value="Unassembled WGS sequence"/>
</dbReference>
<dbReference type="EMBL" id="PGGS01001693">
    <property type="protein sequence ID" value="PNH00117.1"/>
    <property type="molecule type" value="Genomic_DNA"/>
</dbReference>
<keyword evidence="5 6" id="KW-0472">Membrane</keyword>
<evidence type="ECO:0000313" key="7">
    <source>
        <dbReference type="EMBL" id="PNH00117.1"/>
    </source>
</evidence>
<dbReference type="GO" id="GO:0016020">
    <property type="term" value="C:membrane"/>
    <property type="evidence" value="ECO:0007669"/>
    <property type="project" value="UniProtKB-SubCell"/>
</dbReference>
<evidence type="ECO:0000256" key="6">
    <source>
        <dbReference type="SAM" id="Phobius"/>
    </source>
</evidence>
<gene>
    <name evidence="7" type="ORF">TSOC_014074</name>
</gene>
<dbReference type="PANTHER" id="PTHR13180">
    <property type="entry name" value="SMALL MEMBRANE PROTEIN-RELATED"/>
    <property type="match status" value="1"/>
</dbReference>
<evidence type="ECO:0000256" key="4">
    <source>
        <dbReference type="ARBA" id="ARBA00022989"/>
    </source>
</evidence>
<comment type="subcellular location">
    <subcellularLocation>
        <location evidence="1">Membrane</location>
        <topology evidence="1">Multi-pass membrane protein</topology>
    </subcellularLocation>
</comment>
<feature type="transmembrane region" description="Helical" evidence="6">
    <location>
        <begin position="52"/>
        <end position="73"/>
    </location>
</feature>
<accession>A0A2J7ZIM0</accession>
<dbReference type="InterPro" id="IPR007919">
    <property type="entry name" value="UPF0220"/>
</dbReference>
<keyword evidence="3 6" id="KW-0812">Transmembrane</keyword>
<evidence type="ECO:0000256" key="5">
    <source>
        <dbReference type="ARBA" id="ARBA00023136"/>
    </source>
</evidence>
<comment type="similarity">
    <text evidence="2">Belongs to the UPF0220 family.</text>
</comment>
<feature type="non-terminal residue" evidence="7">
    <location>
        <position position="89"/>
    </location>
</feature>
<evidence type="ECO:0000256" key="1">
    <source>
        <dbReference type="ARBA" id="ARBA00004141"/>
    </source>
</evidence>
<reference evidence="7 8" key="1">
    <citation type="journal article" date="2017" name="Mol. Biol. Evol.">
        <title>The 4-celled Tetrabaena socialis nuclear genome reveals the essential components for genetic control of cell number at the origin of multicellularity in the volvocine lineage.</title>
        <authorList>
            <person name="Featherston J."/>
            <person name="Arakaki Y."/>
            <person name="Hanschen E.R."/>
            <person name="Ferris P.J."/>
            <person name="Michod R.E."/>
            <person name="Olson B.J.S.C."/>
            <person name="Nozaki H."/>
            <person name="Durand P.M."/>
        </authorList>
    </citation>
    <scope>NUCLEOTIDE SEQUENCE [LARGE SCALE GENOMIC DNA]</scope>
    <source>
        <strain evidence="7 8">NIES-571</strain>
    </source>
</reference>
<evidence type="ECO:0000313" key="8">
    <source>
        <dbReference type="Proteomes" id="UP000236333"/>
    </source>
</evidence>
<keyword evidence="8" id="KW-1185">Reference proteome</keyword>
<dbReference type="AlphaFoldDB" id="A0A2J7ZIM0"/>
<organism evidence="7 8">
    <name type="scientific">Tetrabaena socialis</name>
    <dbReference type="NCBI Taxonomy" id="47790"/>
    <lineage>
        <taxon>Eukaryota</taxon>
        <taxon>Viridiplantae</taxon>
        <taxon>Chlorophyta</taxon>
        <taxon>core chlorophytes</taxon>
        <taxon>Chlorophyceae</taxon>
        <taxon>CS clade</taxon>
        <taxon>Chlamydomonadales</taxon>
        <taxon>Tetrabaenaceae</taxon>
        <taxon>Tetrabaena</taxon>
    </lineage>
</organism>
<feature type="transmembrane region" description="Helical" evidence="6">
    <location>
        <begin position="24"/>
        <end position="46"/>
    </location>
</feature>
<dbReference type="OrthoDB" id="268928at2759"/>
<dbReference type="Pfam" id="PF05255">
    <property type="entry name" value="UPF0220"/>
    <property type="match status" value="1"/>
</dbReference>
<name>A0A2J7ZIM0_9CHLO</name>